<reference evidence="1" key="2">
    <citation type="journal article" date="2015" name="Data Brief">
        <title>Shoot transcriptome of the giant reed, Arundo donax.</title>
        <authorList>
            <person name="Barrero R.A."/>
            <person name="Guerrero F.D."/>
            <person name="Moolhuijzen P."/>
            <person name="Goolsby J.A."/>
            <person name="Tidwell J."/>
            <person name="Bellgard S.E."/>
            <person name="Bellgard M.I."/>
        </authorList>
    </citation>
    <scope>NUCLEOTIDE SEQUENCE</scope>
    <source>
        <tissue evidence="1">Shoot tissue taken approximately 20 cm above the soil surface</tissue>
    </source>
</reference>
<organism evidence="1">
    <name type="scientific">Arundo donax</name>
    <name type="common">Giant reed</name>
    <name type="synonym">Donax arundinaceus</name>
    <dbReference type="NCBI Taxonomy" id="35708"/>
    <lineage>
        <taxon>Eukaryota</taxon>
        <taxon>Viridiplantae</taxon>
        <taxon>Streptophyta</taxon>
        <taxon>Embryophyta</taxon>
        <taxon>Tracheophyta</taxon>
        <taxon>Spermatophyta</taxon>
        <taxon>Magnoliopsida</taxon>
        <taxon>Liliopsida</taxon>
        <taxon>Poales</taxon>
        <taxon>Poaceae</taxon>
        <taxon>PACMAD clade</taxon>
        <taxon>Arundinoideae</taxon>
        <taxon>Arundineae</taxon>
        <taxon>Arundo</taxon>
    </lineage>
</organism>
<name>A0A0A8ZKV8_ARUDO</name>
<protein>
    <submittedName>
        <fullName evidence="1">Uncharacterized protein</fullName>
    </submittedName>
</protein>
<accession>A0A0A8ZKV8</accession>
<evidence type="ECO:0000313" key="1">
    <source>
        <dbReference type="EMBL" id="JAD37375.1"/>
    </source>
</evidence>
<reference evidence="1" key="1">
    <citation type="submission" date="2014-09" db="EMBL/GenBank/DDBJ databases">
        <authorList>
            <person name="Magalhaes I.L.F."/>
            <person name="Oliveira U."/>
            <person name="Santos F.R."/>
            <person name="Vidigal T.H.D.A."/>
            <person name="Brescovit A.D."/>
            <person name="Santos A.J."/>
        </authorList>
    </citation>
    <scope>NUCLEOTIDE SEQUENCE</scope>
    <source>
        <tissue evidence="1">Shoot tissue taken approximately 20 cm above the soil surface</tissue>
    </source>
</reference>
<dbReference type="EMBL" id="GBRH01260520">
    <property type="protein sequence ID" value="JAD37375.1"/>
    <property type="molecule type" value="Transcribed_RNA"/>
</dbReference>
<proteinExistence type="predicted"/>
<sequence length="46" mass="5620">MHFSKRELNFHYFTNSSWPTIKQLSKIHLALLFNQQYFANMFTQPL</sequence>
<dbReference type="AlphaFoldDB" id="A0A0A8ZKV8"/>